<evidence type="ECO:0000313" key="1">
    <source>
        <dbReference type="EMBL" id="KAJ6430546.1"/>
    </source>
</evidence>
<accession>A0AAD6KVZ5</accession>
<sequence>MCSLFLRSITTPESTKDPDICNQLVEAQGKSMQVTVDNNCVLQSMLSASTGHTRTRLLKRNGCIGANCPKCLAADDLKSLVLLLRHLKEIWNQKGNPGEHEIEEDLEIIFGMQ</sequence>
<proteinExistence type="predicted"/>
<comment type="caution">
    <text evidence="1">The sequence shown here is derived from an EMBL/GenBank/DDBJ whole genome shotgun (WGS) entry which is preliminary data.</text>
</comment>
<gene>
    <name evidence="1" type="ORF">OIU84_021863</name>
</gene>
<protein>
    <submittedName>
        <fullName evidence="1">Uncharacterized protein</fullName>
    </submittedName>
</protein>
<organism evidence="1 2">
    <name type="scientific">Salix udensis</name>
    <dbReference type="NCBI Taxonomy" id="889485"/>
    <lineage>
        <taxon>Eukaryota</taxon>
        <taxon>Viridiplantae</taxon>
        <taxon>Streptophyta</taxon>
        <taxon>Embryophyta</taxon>
        <taxon>Tracheophyta</taxon>
        <taxon>Spermatophyta</taxon>
        <taxon>Magnoliopsida</taxon>
        <taxon>eudicotyledons</taxon>
        <taxon>Gunneridae</taxon>
        <taxon>Pentapetalae</taxon>
        <taxon>rosids</taxon>
        <taxon>fabids</taxon>
        <taxon>Malpighiales</taxon>
        <taxon>Salicaceae</taxon>
        <taxon>Saliceae</taxon>
        <taxon>Salix</taxon>
    </lineage>
</organism>
<name>A0AAD6KVZ5_9ROSI</name>
<reference evidence="1 2" key="1">
    <citation type="journal article" date="2023" name="Int. J. Mol. Sci.">
        <title>De Novo Assembly and Annotation of 11 Diverse Shrub Willow (Salix) Genomes Reveals Novel Gene Organization in Sex-Linked Regions.</title>
        <authorList>
            <person name="Hyden B."/>
            <person name="Feng K."/>
            <person name="Yates T.B."/>
            <person name="Jawdy S."/>
            <person name="Cereghino C."/>
            <person name="Smart L.B."/>
            <person name="Muchero W."/>
        </authorList>
    </citation>
    <scope>NUCLEOTIDE SEQUENCE [LARGE SCALE GENOMIC DNA]</scope>
    <source>
        <tissue evidence="1">Shoot tip</tissue>
    </source>
</reference>
<dbReference type="Proteomes" id="UP001162972">
    <property type="component" value="Chromosome 8"/>
</dbReference>
<evidence type="ECO:0000313" key="2">
    <source>
        <dbReference type="Proteomes" id="UP001162972"/>
    </source>
</evidence>
<keyword evidence="2" id="KW-1185">Reference proteome</keyword>
<dbReference type="EMBL" id="JAPFFJ010000004">
    <property type="protein sequence ID" value="KAJ6430546.1"/>
    <property type="molecule type" value="Genomic_DNA"/>
</dbReference>
<dbReference type="AlphaFoldDB" id="A0AAD6KVZ5"/>